<comment type="pathway">
    <text evidence="5">Carbohydrate biosynthesis; dTDP-L-rhamnose biosynthesis.</text>
</comment>
<name>A0ABP7Z402_9SPHI</name>
<evidence type="ECO:0000256" key="2">
    <source>
        <dbReference type="ARBA" id="ARBA00001997"/>
    </source>
</evidence>
<accession>A0ABP7Z402</accession>
<proteinExistence type="inferred from homology"/>
<comment type="caution">
    <text evidence="6">The sequence shown here is derived from an EMBL/GenBank/DDBJ whole genome shotgun (WGS) entry which is preliminary data.</text>
</comment>
<dbReference type="EMBL" id="BAAAZI010000012">
    <property type="protein sequence ID" value="GAA4146869.1"/>
    <property type="molecule type" value="Genomic_DNA"/>
</dbReference>
<keyword evidence="5" id="KW-0413">Isomerase</keyword>
<dbReference type="Proteomes" id="UP001500101">
    <property type="component" value="Unassembled WGS sequence"/>
</dbReference>
<dbReference type="RefSeq" id="WP_344675829.1">
    <property type="nucleotide sequence ID" value="NZ_BAAAZI010000012.1"/>
</dbReference>
<evidence type="ECO:0000256" key="5">
    <source>
        <dbReference type="RuleBase" id="RU364069"/>
    </source>
</evidence>
<evidence type="ECO:0000256" key="3">
    <source>
        <dbReference type="ARBA" id="ARBA00012098"/>
    </source>
</evidence>
<comment type="catalytic activity">
    <reaction evidence="1 5">
        <text>dTDP-4-dehydro-6-deoxy-alpha-D-glucose = dTDP-4-dehydro-beta-L-rhamnose</text>
        <dbReference type="Rhea" id="RHEA:16969"/>
        <dbReference type="ChEBI" id="CHEBI:57649"/>
        <dbReference type="ChEBI" id="CHEBI:62830"/>
        <dbReference type="EC" id="5.1.3.13"/>
    </reaction>
</comment>
<dbReference type="EC" id="5.1.3.13" evidence="3 5"/>
<protein>
    <recommendedName>
        <fullName evidence="4 5">dTDP-4-dehydrorhamnose 3,5-epimerase</fullName>
        <ecNumber evidence="3 5">5.1.3.13</ecNumber>
    </recommendedName>
    <alternativeName>
        <fullName evidence="5">Thymidine diphospho-4-keto-rhamnose 3,5-epimerase</fullName>
    </alternativeName>
</protein>
<dbReference type="Pfam" id="PF00908">
    <property type="entry name" value="dTDP_sugar_isom"/>
    <property type="match status" value="1"/>
</dbReference>
<dbReference type="InterPro" id="IPR014710">
    <property type="entry name" value="RmlC-like_jellyroll"/>
</dbReference>
<organism evidence="6 7">
    <name type="scientific">Sphingobacterium kyonggiense</name>
    <dbReference type="NCBI Taxonomy" id="714075"/>
    <lineage>
        <taxon>Bacteria</taxon>
        <taxon>Pseudomonadati</taxon>
        <taxon>Bacteroidota</taxon>
        <taxon>Sphingobacteriia</taxon>
        <taxon>Sphingobacteriales</taxon>
        <taxon>Sphingobacteriaceae</taxon>
        <taxon>Sphingobacterium</taxon>
    </lineage>
</organism>
<dbReference type="CDD" id="cd00438">
    <property type="entry name" value="cupin_RmlC"/>
    <property type="match status" value="1"/>
</dbReference>
<keyword evidence="7" id="KW-1185">Reference proteome</keyword>
<reference evidence="7" key="1">
    <citation type="journal article" date="2019" name="Int. J. Syst. Evol. Microbiol.">
        <title>The Global Catalogue of Microorganisms (GCM) 10K type strain sequencing project: providing services to taxonomists for standard genome sequencing and annotation.</title>
        <authorList>
            <consortium name="The Broad Institute Genomics Platform"/>
            <consortium name="The Broad Institute Genome Sequencing Center for Infectious Disease"/>
            <person name="Wu L."/>
            <person name="Ma J."/>
        </authorList>
    </citation>
    <scope>NUCLEOTIDE SEQUENCE [LARGE SCALE GENOMIC DNA]</scope>
    <source>
        <strain evidence="7">JCM 16704</strain>
    </source>
</reference>
<dbReference type="SUPFAM" id="SSF51182">
    <property type="entry name" value="RmlC-like cupins"/>
    <property type="match status" value="1"/>
</dbReference>
<comment type="function">
    <text evidence="2 5">Catalyzes the epimerization of the C3' and C5'positions of dTDP-6-deoxy-D-xylo-4-hexulose, forming dTDP-6-deoxy-L-lyxo-4-hexulose.</text>
</comment>
<comment type="similarity">
    <text evidence="5">Belongs to the dTDP-4-dehydrorhamnose 3,5-epimerase family.</text>
</comment>
<comment type="subunit">
    <text evidence="5">Homodimer.</text>
</comment>
<dbReference type="PANTHER" id="PTHR21047">
    <property type="entry name" value="DTDP-6-DEOXY-D-GLUCOSE-3,5 EPIMERASE"/>
    <property type="match status" value="1"/>
</dbReference>
<dbReference type="Gene3D" id="2.60.120.10">
    <property type="entry name" value="Jelly Rolls"/>
    <property type="match status" value="1"/>
</dbReference>
<sequence>MKIITTKLEGCLLLEPSVYTDQRGYFFESFNKKRFNEETGLQVDFVQDNQSFSSRGVIRGLHAQLGEHAQAKLVRVLEGEVIDVAVDARPGSTTFGEYVAVNLSAENRRQLFVPRGFLHGFAVLSETASFFYKCDNYYQKDAEWGVDLLDKDLAIDWQLAPEEMIISDKDLHLPSFKQAIDRYFNK</sequence>
<evidence type="ECO:0000313" key="7">
    <source>
        <dbReference type="Proteomes" id="UP001500101"/>
    </source>
</evidence>
<dbReference type="PANTHER" id="PTHR21047:SF2">
    <property type="entry name" value="THYMIDINE DIPHOSPHO-4-KETO-RHAMNOSE 3,5-EPIMERASE"/>
    <property type="match status" value="1"/>
</dbReference>
<gene>
    <name evidence="6" type="primary">rfbC</name>
    <name evidence="6" type="ORF">GCM10022216_32310</name>
</gene>
<dbReference type="InterPro" id="IPR011051">
    <property type="entry name" value="RmlC_Cupin_sf"/>
</dbReference>
<evidence type="ECO:0000256" key="4">
    <source>
        <dbReference type="ARBA" id="ARBA00019595"/>
    </source>
</evidence>
<evidence type="ECO:0000313" key="6">
    <source>
        <dbReference type="EMBL" id="GAA4146869.1"/>
    </source>
</evidence>
<evidence type="ECO:0000256" key="1">
    <source>
        <dbReference type="ARBA" id="ARBA00001298"/>
    </source>
</evidence>
<dbReference type="NCBIfam" id="TIGR01221">
    <property type="entry name" value="rmlC"/>
    <property type="match status" value="1"/>
</dbReference>
<dbReference type="InterPro" id="IPR000888">
    <property type="entry name" value="RmlC-like"/>
</dbReference>